<organism evidence="7 8">
    <name type="scientific">Rhododendron williamsianum</name>
    <dbReference type="NCBI Taxonomy" id="262921"/>
    <lineage>
        <taxon>Eukaryota</taxon>
        <taxon>Viridiplantae</taxon>
        <taxon>Streptophyta</taxon>
        <taxon>Embryophyta</taxon>
        <taxon>Tracheophyta</taxon>
        <taxon>Spermatophyta</taxon>
        <taxon>Magnoliopsida</taxon>
        <taxon>eudicotyledons</taxon>
        <taxon>Gunneridae</taxon>
        <taxon>Pentapetalae</taxon>
        <taxon>asterids</taxon>
        <taxon>Ericales</taxon>
        <taxon>Ericaceae</taxon>
        <taxon>Ericoideae</taxon>
        <taxon>Rhodoreae</taxon>
        <taxon>Rhododendron</taxon>
    </lineage>
</organism>
<dbReference type="InterPro" id="IPR004854">
    <property type="entry name" value="Ufd1-like"/>
</dbReference>
<feature type="domain" description="TRAFD1/XAF1 zinc finger" evidence="5">
    <location>
        <begin position="527"/>
        <end position="559"/>
    </location>
</feature>
<dbReference type="GO" id="GO:0006511">
    <property type="term" value="P:ubiquitin-dependent protein catabolic process"/>
    <property type="evidence" value="ECO:0007669"/>
    <property type="project" value="InterPro"/>
</dbReference>
<dbReference type="PANTHER" id="PTHR12555">
    <property type="entry name" value="UBIQUITIN FUSION DEGRADATON PROTEIN 1"/>
    <property type="match status" value="1"/>
</dbReference>
<dbReference type="Gene3D" id="2.60.120.380">
    <property type="match status" value="1"/>
</dbReference>
<dbReference type="GO" id="GO:0036503">
    <property type="term" value="P:ERAD pathway"/>
    <property type="evidence" value="ECO:0007669"/>
    <property type="project" value="TreeGrafter"/>
</dbReference>
<evidence type="ECO:0000259" key="4">
    <source>
        <dbReference type="Pfam" id="PF03152"/>
    </source>
</evidence>
<dbReference type="InterPro" id="IPR055418">
    <property type="entry name" value="UFD1_N2"/>
</dbReference>
<dbReference type="EMBL" id="QEFC01001749">
    <property type="protein sequence ID" value="KAE9456188.1"/>
    <property type="molecule type" value="Genomic_DNA"/>
</dbReference>
<dbReference type="InterPro" id="IPR055417">
    <property type="entry name" value="UFD1_N1"/>
</dbReference>
<dbReference type="PANTHER" id="PTHR12555:SF27">
    <property type="entry name" value="UBIQUITIN FUSION DEGRADATION UFD1 FAMILY PROTEIN"/>
    <property type="match status" value="1"/>
</dbReference>
<evidence type="ECO:0000259" key="5">
    <source>
        <dbReference type="Pfam" id="PF21366"/>
    </source>
</evidence>
<evidence type="ECO:0000313" key="7">
    <source>
        <dbReference type="EMBL" id="KAE9456188.1"/>
    </source>
</evidence>
<evidence type="ECO:0000259" key="6">
    <source>
        <dbReference type="Pfam" id="PF24842"/>
    </source>
</evidence>
<dbReference type="Gene3D" id="2.40.40.50">
    <property type="entry name" value="Ubiquitin fusion degradation protein UFD1, N-terminal domain"/>
    <property type="match status" value="1"/>
</dbReference>
<feature type="region of interest" description="Disordered" evidence="3">
    <location>
        <begin position="1"/>
        <end position="47"/>
    </location>
</feature>
<accession>A0A6A4LPB4</accession>
<dbReference type="Gene3D" id="3.30.40.10">
    <property type="entry name" value="Zinc/RING finger domain, C3HC4 (zinc finger)"/>
    <property type="match status" value="2"/>
</dbReference>
<dbReference type="InterPro" id="IPR013083">
    <property type="entry name" value="Znf_RING/FYVE/PHD"/>
</dbReference>
<protein>
    <recommendedName>
        <fullName evidence="9">C2H2-type domain-containing protein</fullName>
    </recommendedName>
</protein>
<dbReference type="InterPro" id="IPR042299">
    <property type="entry name" value="Ufd1-like_Nn"/>
</dbReference>
<reference evidence="7 8" key="1">
    <citation type="journal article" date="2019" name="Genome Biol. Evol.">
        <title>The Rhododendron genome and chromosomal organization provide insight into shared whole-genome duplications across the heath family (Ericaceae).</title>
        <authorList>
            <person name="Soza V.L."/>
            <person name="Lindsley D."/>
            <person name="Waalkes A."/>
            <person name="Ramage E."/>
            <person name="Patwardhan R.P."/>
            <person name="Burton J.N."/>
            <person name="Adey A."/>
            <person name="Kumar A."/>
            <person name="Qiu R."/>
            <person name="Shendure J."/>
            <person name="Hall B."/>
        </authorList>
    </citation>
    <scope>NUCLEOTIDE SEQUENCE [LARGE SCALE GENOMIC DNA]</scope>
    <source>
        <strain evidence="7">RSF 1966-606</strain>
    </source>
</reference>
<evidence type="ECO:0000256" key="1">
    <source>
        <dbReference type="ARBA" id="ARBA00006043"/>
    </source>
</evidence>
<evidence type="ECO:0000256" key="2">
    <source>
        <dbReference type="ARBA" id="ARBA00022786"/>
    </source>
</evidence>
<dbReference type="Pfam" id="PF03152">
    <property type="entry name" value="UFD1_N1"/>
    <property type="match status" value="1"/>
</dbReference>
<feature type="compositionally biased region" description="Basic and acidic residues" evidence="3">
    <location>
        <begin position="1"/>
        <end position="44"/>
    </location>
</feature>
<keyword evidence="2" id="KW-0833">Ubl conjugation pathway</keyword>
<dbReference type="Proteomes" id="UP000428333">
    <property type="component" value="Linkage Group LG07"/>
</dbReference>
<feature type="domain" description="Ubiquitin fusion degradation protein UFD1 N-terminal subdomain 1" evidence="4">
    <location>
        <begin position="89"/>
        <end position="181"/>
    </location>
</feature>
<dbReference type="Pfam" id="PF23580">
    <property type="entry name" value="Znf_XAF1_N"/>
    <property type="match status" value="1"/>
</dbReference>
<dbReference type="GO" id="GO:0034098">
    <property type="term" value="C:VCP-NPL4-UFD1 AAA ATPase complex"/>
    <property type="evidence" value="ECO:0007669"/>
    <property type="project" value="TreeGrafter"/>
</dbReference>
<dbReference type="Gene3D" id="3.10.330.10">
    <property type="match status" value="1"/>
</dbReference>
<dbReference type="OrthoDB" id="422728at2759"/>
<gene>
    <name evidence="7" type="ORF">C3L33_11901</name>
</gene>
<feature type="non-terminal residue" evidence="7">
    <location>
        <position position="1"/>
    </location>
</feature>
<evidence type="ECO:0000313" key="8">
    <source>
        <dbReference type="Proteomes" id="UP000428333"/>
    </source>
</evidence>
<dbReference type="InterPro" id="IPR049439">
    <property type="entry name" value="TRAFD1-XIAF1_Znf"/>
</dbReference>
<keyword evidence="8" id="KW-1185">Reference proteome</keyword>
<name>A0A6A4LPB4_9ERIC</name>
<comment type="similarity">
    <text evidence="1">Belongs to the UFD1 family.</text>
</comment>
<sequence length="606" mass="68065">MDFELRRAREKIEKEQRERKEKARLKQERERKSRQEAARQREAIEAAQRSRRIDAAEAQLKAEQEMEENLLAGRGIMFCRILEAVPYQGHGDKIKLPPSCVTELSQVALDKGPLHFRLLVIDQEAHSDIKDDQKNRTTHAGVLEFTAEEGSVGLPPHVWSNLFPSGSSKASFIEVRYVWLPKGTYAKLQPDELGFSDIPNHKAVLETSLRQHATLSQGDVLTVNHGVLTYHLRVLELKPSSSVSVLETDIEADIVGTDMVPESTNQHVLKPLIIGKSESGIVVEGNYVYYKFSIDEETWVRISSANAKIEIKIESDTQEGDTDLYISRHPLLFPTRHQHEWSSHDVGSKALILSSKDQRLGIGIYSIGVYGFKGTSKYQVSVTIQENQDHKAGQQAVSSSSPMEMDTVECRNCKHYIPSRTIALHEAYCSRHNVPCQYVGCGVVLRIEEAKNHIHCDKCGQAFHRGEIEKHMKVFHEPLHCPCGVVLEKEQMVQHQTTDCPLRLITCRFCGDMVQAGTSAEDVRDRFRGLSEHESVCGSRTTPCDSCGRSVMLKEMDIHRVAFVWSLFIRLVAENISSAATCSVELNGIALTLSLVSQIAQSCKDV</sequence>
<dbReference type="AlphaFoldDB" id="A0A6A4LPB4"/>
<feature type="domain" description="Ubiquitin fusion degradation protein UFD1 N-terminal subdomain 2" evidence="6">
    <location>
        <begin position="182"/>
        <end position="255"/>
    </location>
</feature>
<evidence type="ECO:0000256" key="3">
    <source>
        <dbReference type="SAM" id="MobiDB-lite"/>
    </source>
</evidence>
<comment type="caution">
    <text evidence="7">The sequence shown here is derived from an EMBL/GenBank/DDBJ whole genome shotgun (WGS) entry which is preliminary data.</text>
</comment>
<dbReference type="Pfam" id="PF24842">
    <property type="entry name" value="UFD1_N2"/>
    <property type="match status" value="1"/>
</dbReference>
<dbReference type="Pfam" id="PF21366">
    <property type="entry name" value="TRAFD1-XIAF1_ZnF"/>
    <property type="match status" value="1"/>
</dbReference>
<proteinExistence type="inferred from homology"/>
<dbReference type="GO" id="GO:0031593">
    <property type="term" value="F:polyubiquitin modification-dependent protein binding"/>
    <property type="evidence" value="ECO:0007669"/>
    <property type="project" value="TreeGrafter"/>
</dbReference>
<evidence type="ECO:0008006" key="9">
    <source>
        <dbReference type="Google" id="ProtNLM"/>
    </source>
</evidence>